<dbReference type="SUPFAM" id="SSF56112">
    <property type="entry name" value="Protein kinase-like (PK-like)"/>
    <property type="match status" value="1"/>
</dbReference>
<dbReference type="Pfam" id="PF07714">
    <property type="entry name" value="PK_Tyr_Ser-Thr"/>
    <property type="match status" value="1"/>
</dbReference>
<evidence type="ECO:0000256" key="3">
    <source>
        <dbReference type="SAM" id="MobiDB-lite"/>
    </source>
</evidence>
<name>A0AAV5SZ59_9BILA</name>
<keyword evidence="6" id="KW-1185">Reference proteome</keyword>
<feature type="non-terminal residue" evidence="5">
    <location>
        <position position="1"/>
    </location>
</feature>
<dbReference type="Proteomes" id="UP001432027">
    <property type="component" value="Unassembled WGS sequence"/>
</dbReference>
<sequence>SPHFTRLGAVALSPTPHSRMAPGFMRFIGRLFKSIDKKPPPRELNEGEVTAERKALFGYDNTLGVEPTWSLTVGSNRDKRRLFLARCLSIYYSSFLHDRSLLIDILVETNDAILLDPSEEADEDCLELAVRDADGNIEFIKVIYRKRALRLEGRDLVDFLRRSTCLPVARPYEIKLDQLVPRRFDPPLQLSRIYSQAGELSWATLTIDAKRHVPVSVMKFADLTSKERDYLQWQVQDRRHFGNHRIWRFWGMVMEGEKIAHVVMEDLTLGPVSEFVSSCQRSNVELLSIATGMSEACRYLERHNFIHRAMALDAFLLTHDIQVKVSLFCFSPCTLFPLQNEYEDVDHCRWVPWECLPHENGYTGTPYDLTSMVYSHGNCLWSLYHSALLPFENETAKQIRCRKYRETASLEINDDCMPDEIATIVKQGCWRSPKHRYTFHRILSKLKGEKGHTARESNRSLRSPSLDTDDIDRAIGK</sequence>
<gene>
    <name evidence="5" type="ORF">PENTCL1PPCAC_9453</name>
</gene>
<dbReference type="InterPro" id="IPR020635">
    <property type="entry name" value="Tyr_kinase_cat_dom"/>
</dbReference>
<evidence type="ECO:0000259" key="4">
    <source>
        <dbReference type="PROSITE" id="PS50011"/>
    </source>
</evidence>
<evidence type="ECO:0000313" key="5">
    <source>
        <dbReference type="EMBL" id="GMS87278.1"/>
    </source>
</evidence>
<feature type="domain" description="Protein kinase" evidence="4">
    <location>
        <begin position="191"/>
        <end position="455"/>
    </location>
</feature>
<dbReference type="InterPro" id="IPR050198">
    <property type="entry name" value="Non-receptor_tyrosine_kinases"/>
</dbReference>
<dbReference type="PANTHER" id="PTHR24418">
    <property type="entry name" value="TYROSINE-PROTEIN KINASE"/>
    <property type="match status" value="1"/>
</dbReference>
<evidence type="ECO:0000256" key="1">
    <source>
        <dbReference type="ARBA" id="ARBA00022741"/>
    </source>
</evidence>
<reference evidence="5" key="1">
    <citation type="submission" date="2023-10" db="EMBL/GenBank/DDBJ databases">
        <title>Genome assembly of Pristionchus species.</title>
        <authorList>
            <person name="Yoshida K."/>
            <person name="Sommer R.J."/>
        </authorList>
    </citation>
    <scope>NUCLEOTIDE SEQUENCE</scope>
    <source>
        <strain evidence="5">RS0144</strain>
    </source>
</reference>
<comment type="caution">
    <text evidence="5">The sequence shown here is derived from an EMBL/GenBank/DDBJ whole genome shotgun (WGS) entry which is preliminary data.</text>
</comment>
<dbReference type="SMART" id="SM00219">
    <property type="entry name" value="TyrKc"/>
    <property type="match status" value="1"/>
</dbReference>
<dbReference type="EMBL" id="BTSX01000003">
    <property type="protein sequence ID" value="GMS87278.1"/>
    <property type="molecule type" value="Genomic_DNA"/>
</dbReference>
<dbReference type="AlphaFoldDB" id="A0AAV5SZ59"/>
<feature type="compositionally biased region" description="Basic and acidic residues" evidence="3">
    <location>
        <begin position="450"/>
        <end position="459"/>
    </location>
</feature>
<accession>A0AAV5SZ59</accession>
<protein>
    <recommendedName>
        <fullName evidence="4">Protein kinase domain-containing protein</fullName>
    </recommendedName>
</protein>
<dbReference type="GO" id="GO:0004713">
    <property type="term" value="F:protein tyrosine kinase activity"/>
    <property type="evidence" value="ECO:0007669"/>
    <property type="project" value="InterPro"/>
</dbReference>
<evidence type="ECO:0000256" key="2">
    <source>
        <dbReference type="ARBA" id="ARBA00022840"/>
    </source>
</evidence>
<keyword evidence="2" id="KW-0067">ATP-binding</keyword>
<feature type="region of interest" description="Disordered" evidence="3">
    <location>
        <begin position="450"/>
        <end position="477"/>
    </location>
</feature>
<dbReference type="InterPro" id="IPR000719">
    <property type="entry name" value="Prot_kinase_dom"/>
</dbReference>
<evidence type="ECO:0000313" key="6">
    <source>
        <dbReference type="Proteomes" id="UP001432027"/>
    </source>
</evidence>
<proteinExistence type="predicted"/>
<dbReference type="PROSITE" id="PS50011">
    <property type="entry name" value="PROTEIN_KINASE_DOM"/>
    <property type="match status" value="1"/>
</dbReference>
<dbReference type="Gene3D" id="1.10.510.10">
    <property type="entry name" value="Transferase(Phosphotransferase) domain 1"/>
    <property type="match status" value="1"/>
</dbReference>
<organism evidence="5 6">
    <name type="scientific">Pristionchus entomophagus</name>
    <dbReference type="NCBI Taxonomy" id="358040"/>
    <lineage>
        <taxon>Eukaryota</taxon>
        <taxon>Metazoa</taxon>
        <taxon>Ecdysozoa</taxon>
        <taxon>Nematoda</taxon>
        <taxon>Chromadorea</taxon>
        <taxon>Rhabditida</taxon>
        <taxon>Rhabditina</taxon>
        <taxon>Diplogasteromorpha</taxon>
        <taxon>Diplogasteroidea</taxon>
        <taxon>Neodiplogasteridae</taxon>
        <taxon>Pristionchus</taxon>
    </lineage>
</organism>
<dbReference type="InterPro" id="IPR001245">
    <property type="entry name" value="Ser-Thr/Tyr_kinase_cat_dom"/>
</dbReference>
<dbReference type="GO" id="GO:0005524">
    <property type="term" value="F:ATP binding"/>
    <property type="evidence" value="ECO:0007669"/>
    <property type="project" value="UniProtKB-KW"/>
</dbReference>
<keyword evidence="1" id="KW-0547">Nucleotide-binding</keyword>
<dbReference type="InterPro" id="IPR011009">
    <property type="entry name" value="Kinase-like_dom_sf"/>
</dbReference>